<dbReference type="SUPFAM" id="SSF56925">
    <property type="entry name" value="OMPA-like"/>
    <property type="match status" value="1"/>
</dbReference>
<keyword evidence="2" id="KW-1185">Reference proteome</keyword>
<dbReference type="Gene3D" id="2.40.160.20">
    <property type="match status" value="1"/>
</dbReference>
<evidence type="ECO:0000313" key="2">
    <source>
        <dbReference type="Proteomes" id="UP000642809"/>
    </source>
</evidence>
<evidence type="ECO:0008006" key="3">
    <source>
        <dbReference type="Google" id="ProtNLM"/>
    </source>
</evidence>
<gene>
    <name evidence="1" type="ORF">GCM10008106_36470</name>
</gene>
<dbReference type="InterPro" id="IPR011250">
    <property type="entry name" value="OMP/PagP_B-barrel"/>
</dbReference>
<dbReference type="AlphaFoldDB" id="A0A8J3D0T4"/>
<reference evidence="1" key="2">
    <citation type="submission" date="2020-09" db="EMBL/GenBank/DDBJ databases">
        <authorList>
            <person name="Sun Q."/>
            <person name="Kim S."/>
        </authorList>
    </citation>
    <scope>NUCLEOTIDE SEQUENCE</scope>
    <source>
        <strain evidence="1">KCTC 23224</strain>
    </source>
</reference>
<reference evidence="1" key="1">
    <citation type="journal article" date="2014" name="Int. J. Syst. Evol. Microbiol.">
        <title>Complete genome sequence of Corynebacterium casei LMG S-19264T (=DSM 44701T), isolated from a smear-ripened cheese.</title>
        <authorList>
            <consortium name="US DOE Joint Genome Institute (JGI-PGF)"/>
            <person name="Walter F."/>
            <person name="Albersmeier A."/>
            <person name="Kalinowski J."/>
            <person name="Ruckert C."/>
        </authorList>
    </citation>
    <scope>NUCLEOTIDE SEQUENCE</scope>
    <source>
        <strain evidence="1">KCTC 23224</strain>
    </source>
</reference>
<protein>
    <recommendedName>
        <fullName evidence="3">Outer membrane protein beta-barrel domain-containing protein</fullName>
    </recommendedName>
</protein>
<dbReference type="RefSeq" id="WP_189586382.1">
    <property type="nucleotide sequence ID" value="NZ_BMYF01000031.1"/>
</dbReference>
<dbReference type="Proteomes" id="UP000642809">
    <property type="component" value="Unassembled WGS sequence"/>
</dbReference>
<accession>A0A8J3D0T4</accession>
<organism evidence="1 2">
    <name type="scientific">Mongoliitalea lutea</name>
    <dbReference type="NCBI Taxonomy" id="849756"/>
    <lineage>
        <taxon>Bacteria</taxon>
        <taxon>Pseudomonadati</taxon>
        <taxon>Bacteroidota</taxon>
        <taxon>Cytophagia</taxon>
        <taxon>Cytophagales</taxon>
        <taxon>Cyclobacteriaceae</taxon>
        <taxon>Mongoliitalea</taxon>
    </lineage>
</organism>
<proteinExistence type="predicted"/>
<comment type="caution">
    <text evidence="1">The sequence shown here is derived from an EMBL/GenBank/DDBJ whole genome shotgun (WGS) entry which is preliminary data.</text>
</comment>
<name>A0A8J3D0T4_9BACT</name>
<evidence type="ECO:0000313" key="1">
    <source>
        <dbReference type="EMBL" id="GHB52555.1"/>
    </source>
</evidence>
<dbReference type="EMBL" id="BMYF01000031">
    <property type="protein sequence ID" value="GHB52555.1"/>
    <property type="molecule type" value="Genomic_DNA"/>
</dbReference>
<sequence>MKKHLLLLGILFFLLLESKAQNLEITPFTGYTFNHSLPIVGGRATLGGGQAWGGMLGFQLNDFTEVEVLYSWQGGTSTARSTAIQSNVNTRTNANYIMIGGNRLFPVSSQMAFFSGLKAGAGILAFPDGDFRDISRFAVGLNGGMKYFVSDNIGIRLQANLMMPISNVGANLWWSPGGGTQVGVSGWSSVVQFGFTGGLIFRLAN</sequence>